<gene>
    <name evidence="2" type="ORF">KGMB01110_12810</name>
</gene>
<keyword evidence="3" id="KW-1185">Reference proteome</keyword>
<reference evidence="3" key="1">
    <citation type="submission" date="2018-09" db="EMBL/GenBank/DDBJ databases">
        <title>Draft Genome Sequence of Mediterraneibacter sp. KCTC 15684.</title>
        <authorList>
            <person name="Kim J.S."/>
            <person name="Han K.I."/>
            <person name="Suh M.K."/>
            <person name="Lee K.C."/>
            <person name="Eom M.K."/>
            <person name="Lee J.H."/>
            <person name="Park S.H."/>
            <person name="Kang S.W."/>
            <person name="Park J.E."/>
            <person name="Oh B.S."/>
            <person name="Yu S.Y."/>
            <person name="Choi S.H."/>
            <person name="Lee D.H."/>
            <person name="Yoon H."/>
            <person name="Kim B."/>
            <person name="Yang S.J."/>
            <person name="Lee J.S."/>
        </authorList>
    </citation>
    <scope>NUCLEOTIDE SEQUENCE [LARGE SCALE GENOMIC DNA]</scope>
    <source>
        <strain evidence="3">KCTC 15684</strain>
    </source>
</reference>
<protein>
    <submittedName>
        <fullName evidence="2">Uncharacterized protein</fullName>
    </submittedName>
</protein>
<feature type="region of interest" description="Disordered" evidence="1">
    <location>
        <begin position="1"/>
        <end position="26"/>
    </location>
</feature>
<evidence type="ECO:0000256" key="1">
    <source>
        <dbReference type="SAM" id="MobiDB-lite"/>
    </source>
</evidence>
<dbReference type="EMBL" id="BHGK01000001">
    <property type="protein sequence ID" value="GCA66845.1"/>
    <property type="molecule type" value="Genomic_DNA"/>
</dbReference>
<organism evidence="2 3">
    <name type="scientific">Mediterraneibacter butyricigenes</name>
    <dbReference type="NCBI Taxonomy" id="2316025"/>
    <lineage>
        <taxon>Bacteria</taxon>
        <taxon>Bacillati</taxon>
        <taxon>Bacillota</taxon>
        <taxon>Clostridia</taxon>
        <taxon>Lachnospirales</taxon>
        <taxon>Lachnospiraceae</taxon>
        <taxon>Mediterraneibacter</taxon>
    </lineage>
</organism>
<dbReference type="Proteomes" id="UP000265643">
    <property type="component" value="Unassembled WGS sequence"/>
</dbReference>
<dbReference type="AlphaFoldDB" id="A0A391P0C6"/>
<comment type="caution">
    <text evidence="2">The sequence shown here is derived from an EMBL/GenBank/DDBJ whole genome shotgun (WGS) entry which is preliminary data.</text>
</comment>
<accession>A0A391P0C6</accession>
<evidence type="ECO:0000313" key="2">
    <source>
        <dbReference type="EMBL" id="GCA66845.1"/>
    </source>
</evidence>
<evidence type="ECO:0000313" key="3">
    <source>
        <dbReference type="Proteomes" id="UP000265643"/>
    </source>
</evidence>
<feature type="compositionally biased region" description="Basic and acidic residues" evidence="1">
    <location>
        <begin position="1"/>
        <end position="11"/>
    </location>
</feature>
<sequence length="54" mass="6222">MHRGWDVENARRKSPASREFPVLSESERERRLKGISLWGGGKRKRFPLQPFAGG</sequence>
<name>A0A391P0C6_9FIRM</name>
<proteinExistence type="predicted"/>